<evidence type="ECO:0000256" key="6">
    <source>
        <dbReference type="ARBA" id="ARBA00049117"/>
    </source>
</evidence>
<protein>
    <submittedName>
        <fullName evidence="9">GTP-binding protein</fullName>
    </submittedName>
</protein>
<dbReference type="Pfam" id="PF02492">
    <property type="entry name" value="cobW"/>
    <property type="match status" value="1"/>
</dbReference>
<dbReference type="Proteomes" id="UP001597389">
    <property type="component" value="Unassembled WGS sequence"/>
</dbReference>
<dbReference type="InterPro" id="IPR036627">
    <property type="entry name" value="CobW-likC_sf"/>
</dbReference>
<accession>A0ABW4ZDR3</accession>
<evidence type="ECO:0000256" key="5">
    <source>
        <dbReference type="ARBA" id="ARBA00045658"/>
    </source>
</evidence>
<dbReference type="EMBL" id="JBHUJB010000073">
    <property type="protein sequence ID" value="MFD2160155.1"/>
    <property type="molecule type" value="Genomic_DNA"/>
</dbReference>
<evidence type="ECO:0000256" key="2">
    <source>
        <dbReference type="ARBA" id="ARBA00022801"/>
    </source>
</evidence>
<dbReference type="RefSeq" id="WP_377087051.1">
    <property type="nucleotide sequence ID" value="NZ_JBHSJL010000014.1"/>
</dbReference>
<dbReference type="Gene3D" id="3.40.50.300">
    <property type="entry name" value="P-loop containing nucleotide triphosphate hydrolases"/>
    <property type="match status" value="1"/>
</dbReference>
<evidence type="ECO:0000259" key="7">
    <source>
        <dbReference type="Pfam" id="PF02492"/>
    </source>
</evidence>
<keyword evidence="1" id="KW-0547">Nucleotide-binding</keyword>
<dbReference type="Gene3D" id="3.30.1220.10">
    <property type="entry name" value="CobW-like, C-terminal domain"/>
    <property type="match status" value="1"/>
</dbReference>
<feature type="domain" description="CobW C-terminal" evidence="8">
    <location>
        <begin position="236"/>
        <end position="318"/>
    </location>
</feature>
<reference evidence="10" key="1">
    <citation type="journal article" date="2019" name="Int. J. Syst. Evol. Microbiol.">
        <title>The Global Catalogue of Microorganisms (GCM) 10K type strain sequencing project: providing services to taxonomists for standard genome sequencing and annotation.</title>
        <authorList>
            <consortium name="The Broad Institute Genomics Platform"/>
            <consortium name="The Broad Institute Genome Sequencing Center for Infectious Disease"/>
            <person name="Wu L."/>
            <person name="Ma J."/>
        </authorList>
    </citation>
    <scope>NUCLEOTIDE SEQUENCE [LARGE SCALE GENOMIC DNA]</scope>
    <source>
        <strain evidence="10">CCUG 57942</strain>
    </source>
</reference>
<comment type="catalytic activity">
    <reaction evidence="6">
        <text>GTP + H2O = GDP + phosphate + H(+)</text>
        <dbReference type="Rhea" id="RHEA:19669"/>
        <dbReference type="ChEBI" id="CHEBI:15377"/>
        <dbReference type="ChEBI" id="CHEBI:15378"/>
        <dbReference type="ChEBI" id="CHEBI:37565"/>
        <dbReference type="ChEBI" id="CHEBI:43474"/>
        <dbReference type="ChEBI" id="CHEBI:58189"/>
    </reaction>
    <physiologicalReaction direction="left-to-right" evidence="6">
        <dbReference type="Rhea" id="RHEA:19670"/>
    </physiologicalReaction>
</comment>
<dbReference type="PANTHER" id="PTHR13748:SF62">
    <property type="entry name" value="COBW DOMAIN-CONTAINING PROTEIN"/>
    <property type="match status" value="1"/>
</dbReference>
<comment type="similarity">
    <text evidence="4">Belongs to the SIMIBI class G3E GTPase family. ZNG1 subfamily.</text>
</comment>
<dbReference type="SUPFAM" id="SSF90002">
    <property type="entry name" value="Hypothetical protein YjiA, C-terminal domain"/>
    <property type="match status" value="1"/>
</dbReference>
<name>A0ABW4ZDR3_9BACT</name>
<dbReference type="InterPro" id="IPR003495">
    <property type="entry name" value="CobW/HypB/UreG_nucleotide-bd"/>
</dbReference>
<feature type="domain" description="CobW/HypB/UreG nucleotide-binding" evidence="7">
    <location>
        <begin position="15"/>
        <end position="189"/>
    </location>
</feature>
<evidence type="ECO:0000256" key="4">
    <source>
        <dbReference type="ARBA" id="ARBA00034320"/>
    </source>
</evidence>
<dbReference type="SUPFAM" id="SSF52540">
    <property type="entry name" value="P-loop containing nucleoside triphosphate hydrolases"/>
    <property type="match status" value="1"/>
</dbReference>
<evidence type="ECO:0000256" key="3">
    <source>
        <dbReference type="ARBA" id="ARBA00023186"/>
    </source>
</evidence>
<keyword evidence="2" id="KW-0378">Hydrolase</keyword>
<dbReference type="InterPro" id="IPR011629">
    <property type="entry name" value="CobW-like_C"/>
</dbReference>
<proteinExistence type="inferred from homology"/>
<dbReference type="InterPro" id="IPR027417">
    <property type="entry name" value="P-loop_NTPase"/>
</dbReference>
<sequence length="331" mass="37139">MIDLAIARVVEMRPSILISGFLGAGKTTLLRHLLKHLKTNDIKADVILNDYANAMIDSETLREDSESIEALGASCACCEGMDFLIEMVIKATESDNDILLTELNGTADPLPIVESFTLLENKFKLFPRWHVCVIDARHFEERSYHNRLERDQLETASHYLISHQEEVSTERLANIRLRLKEILPAASFVTEEELASQVLSLALAKKKCILNATNDAASNPPSKSPYHHLSHEITACQILFPQRVKIEKIKPWLKSLPDHVMRAKGLFDLTDDLQKRYLYERVGKDIPDTPYPVSLKSTVPSSAILIGPELNPSQLLEHAQATLLPEAQLSS</sequence>
<organism evidence="9 10">
    <name type="scientific">Rubritalea tangerina</name>
    <dbReference type="NCBI Taxonomy" id="430798"/>
    <lineage>
        <taxon>Bacteria</taxon>
        <taxon>Pseudomonadati</taxon>
        <taxon>Verrucomicrobiota</taxon>
        <taxon>Verrucomicrobiia</taxon>
        <taxon>Verrucomicrobiales</taxon>
        <taxon>Rubritaleaceae</taxon>
        <taxon>Rubritalea</taxon>
    </lineage>
</organism>
<evidence type="ECO:0000313" key="10">
    <source>
        <dbReference type="Proteomes" id="UP001597389"/>
    </source>
</evidence>
<dbReference type="Pfam" id="PF07683">
    <property type="entry name" value="CobW_C"/>
    <property type="match status" value="1"/>
</dbReference>
<dbReference type="InterPro" id="IPR051316">
    <property type="entry name" value="Zinc-reg_GTPase_activator"/>
</dbReference>
<comment type="caution">
    <text evidence="9">The sequence shown here is derived from an EMBL/GenBank/DDBJ whole genome shotgun (WGS) entry which is preliminary data.</text>
</comment>
<keyword evidence="3" id="KW-0143">Chaperone</keyword>
<dbReference type="PANTHER" id="PTHR13748">
    <property type="entry name" value="COBW-RELATED"/>
    <property type="match status" value="1"/>
</dbReference>
<comment type="function">
    <text evidence="5">Zinc chaperone that directly transfers zinc cofactor to target proteins, thereby activating them. Zinc is transferred from the CXCC motif in the GTPase domain to the zinc binding site in target proteins in a process requiring GTP hydrolysis.</text>
</comment>
<evidence type="ECO:0000313" key="9">
    <source>
        <dbReference type="EMBL" id="MFD2160155.1"/>
    </source>
</evidence>
<evidence type="ECO:0000259" key="8">
    <source>
        <dbReference type="Pfam" id="PF07683"/>
    </source>
</evidence>
<evidence type="ECO:0000256" key="1">
    <source>
        <dbReference type="ARBA" id="ARBA00022741"/>
    </source>
</evidence>
<gene>
    <name evidence="9" type="ORF">ACFSW8_14715</name>
</gene>
<keyword evidence="10" id="KW-1185">Reference proteome</keyword>